<dbReference type="Gene3D" id="3.40.50.720">
    <property type="entry name" value="NAD(P)-binding Rossmann-like Domain"/>
    <property type="match status" value="1"/>
</dbReference>
<feature type="region of interest" description="Disordered" evidence="1">
    <location>
        <begin position="1"/>
        <end position="40"/>
    </location>
</feature>
<dbReference type="AlphaFoldDB" id="A0A8J4CEU8"/>
<sequence>MNPLMAVRVEPGPPSVSALLPPTGSQLEGGAADQGFGPPGEPAAEALRSLVSRYDTVVACGLPLREVAALDDLCRQLGKQLFAGEVRGASSFAFVDLGPRHTYTVKVLRRSGGATTGVRKHHRGLPSTCRGTSKSVAWEYLHCHTSLYRVCY</sequence>
<organism evidence="2 3">
    <name type="scientific">Volvox reticuliferus</name>
    <dbReference type="NCBI Taxonomy" id="1737510"/>
    <lineage>
        <taxon>Eukaryota</taxon>
        <taxon>Viridiplantae</taxon>
        <taxon>Chlorophyta</taxon>
        <taxon>core chlorophytes</taxon>
        <taxon>Chlorophyceae</taxon>
        <taxon>CS clade</taxon>
        <taxon>Chlamydomonadales</taxon>
        <taxon>Volvocaceae</taxon>
        <taxon>Volvox</taxon>
    </lineage>
</organism>
<evidence type="ECO:0000313" key="3">
    <source>
        <dbReference type="Proteomes" id="UP000747110"/>
    </source>
</evidence>
<dbReference type="SUPFAM" id="SSF69572">
    <property type="entry name" value="Activating enzymes of the ubiquitin-like proteins"/>
    <property type="match status" value="1"/>
</dbReference>
<name>A0A8J4CEU8_9CHLO</name>
<proteinExistence type="predicted"/>
<reference evidence="2" key="1">
    <citation type="journal article" date="2021" name="Proc. Natl. Acad. Sci. U.S.A.">
        <title>Three genomes in the algal genus Volvox reveal the fate of a haploid sex-determining region after a transition to homothallism.</title>
        <authorList>
            <person name="Yamamoto K."/>
            <person name="Hamaji T."/>
            <person name="Kawai-Toyooka H."/>
            <person name="Matsuzaki R."/>
            <person name="Takahashi F."/>
            <person name="Nishimura Y."/>
            <person name="Kawachi M."/>
            <person name="Noguchi H."/>
            <person name="Minakuchi Y."/>
            <person name="Umen J.G."/>
            <person name="Toyoda A."/>
            <person name="Nozaki H."/>
        </authorList>
    </citation>
    <scope>NUCLEOTIDE SEQUENCE</scope>
    <source>
        <strain evidence="2">NIES-3786</strain>
    </source>
</reference>
<protein>
    <submittedName>
        <fullName evidence="2">Uncharacterized protein</fullName>
    </submittedName>
</protein>
<accession>A0A8J4CEU8</accession>
<dbReference type="OrthoDB" id="1708823at2759"/>
<keyword evidence="3" id="KW-1185">Reference proteome</keyword>
<evidence type="ECO:0000256" key="1">
    <source>
        <dbReference type="SAM" id="MobiDB-lite"/>
    </source>
</evidence>
<evidence type="ECO:0000313" key="2">
    <source>
        <dbReference type="EMBL" id="GIL81105.1"/>
    </source>
</evidence>
<gene>
    <name evidence="2" type="ORF">Vretifemale_10201</name>
</gene>
<dbReference type="GO" id="GO:0008641">
    <property type="term" value="F:ubiquitin-like modifier activating enzyme activity"/>
    <property type="evidence" value="ECO:0007669"/>
    <property type="project" value="InterPro"/>
</dbReference>
<dbReference type="InterPro" id="IPR035985">
    <property type="entry name" value="Ubiquitin-activating_enz"/>
</dbReference>
<dbReference type="Proteomes" id="UP000747110">
    <property type="component" value="Unassembled WGS sequence"/>
</dbReference>
<dbReference type="EMBL" id="BNCP01000020">
    <property type="protein sequence ID" value="GIL81105.1"/>
    <property type="molecule type" value="Genomic_DNA"/>
</dbReference>
<comment type="caution">
    <text evidence="2">The sequence shown here is derived from an EMBL/GenBank/DDBJ whole genome shotgun (WGS) entry which is preliminary data.</text>
</comment>